<feature type="transmembrane region" description="Helical" evidence="7">
    <location>
        <begin position="562"/>
        <end position="580"/>
    </location>
</feature>
<reference evidence="9" key="1">
    <citation type="journal article" date="2022" name="Int. J. Syst. Evol. Microbiol.">
        <title>Pseudomonas aegrilactucae sp. nov. and Pseudomonas morbosilactucae sp. nov., pathogens causing bacterial rot of lettuce in Japan.</title>
        <authorList>
            <person name="Sawada H."/>
            <person name="Fujikawa T."/>
            <person name="Satou M."/>
        </authorList>
    </citation>
    <scope>NUCLEOTIDE SEQUENCE</scope>
    <source>
        <strain evidence="9">0166_1</strain>
    </source>
</reference>
<evidence type="ECO:0000256" key="7">
    <source>
        <dbReference type="SAM" id="Phobius"/>
    </source>
</evidence>
<feature type="transmembrane region" description="Helical" evidence="7">
    <location>
        <begin position="600"/>
        <end position="621"/>
    </location>
</feature>
<proteinExistence type="predicted"/>
<name>A0A9E6Y1K3_9ACTN</name>
<evidence type="ECO:0000256" key="5">
    <source>
        <dbReference type="ARBA" id="ARBA00023136"/>
    </source>
</evidence>
<sequence>MRENLAARAGRWSAAHRKTAIFGWLAFVAVSLVIGSAIGTKTLSDVDSGTGSSGRAERVLDEQFPQPAGEQVLVQSRDGSLRADDPRFRAAVKDVVARMKALPAVGAVDSPLAKGAGDQISEDGRSALVQVDLRGDADHAEDHVQPVIDAVNAAQRAHPELRIEQFGDASASQAIDDRVSSDFQRAETLSIPITLIILVITFGALVAAGLPVLLALTSVAASIGLVAIPSQIVHLDQAASSVILLVGMAVGVDYSLFYMRREREERERGHDPGSALQVAAATSGRAVLVSGLTVMVAMAGMFFTGSGVFTGFAVGTIVVVGVAMIGSVTVLPALLSVLGDRIHKGRIPFLHRLRRPGREPRLWGWLLDRVLRRPALWAAAATIVLVLLALPTLRMHTVNPGAQGLPHDLPVMKTYERIQAAFPGGPAPAVIVVQGDLRSPRMTTALTDLRQRALDSGEMGGPITLDVSKDGSTGVMSIPLAGSGTDARSETALASLRNDLIPATVGKVPGTQVDVAGMTAGSKDFNDLMKGHAPIVFAFVLGMAFLLLLVTFRSIVIALKAIVLNLLSVAAAYGVLVWIFQDGHFEKALGFRSDGGITSWLPLFLFVILFGLSMDYHVFILSRIKEAYDRGMSTERAVSHGIRATASVVTSAAIVMVAVFSVFATLSMLEFKQMGIGLAVAVLLDATIIRGILLPAAMKLLGDRNWYLPRWLEWLPRFDHEPAVAEPARPLRRHEPEPEPEPAQAA</sequence>
<feature type="transmembrane region" description="Helical" evidence="7">
    <location>
        <begin position="212"/>
        <end position="232"/>
    </location>
</feature>
<dbReference type="SUPFAM" id="SSF82866">
    <property type="entry name" value="Multidrug efflux transporter AcrB transmembrane domain"/>
    <property type="match status" value="2"/>
</dbReference>
<evidence type="ECO:0000256" key="1">
    <source>
        <dbReference type="ARBA" id="ARBA00004651"/>
    </source>
</evidence>
<feature type="transmembrane region" description="Helical" evidence="7">
    <location>
        <begin position="642"/>
        <end position="664"/>
    </location>
</feature>
<feature type="transmembrane region" description="Helical" evidence="7">
    <location>
        <begin position="375"/>
        <end position="393"/>
    </location>
</feature>
<evidence type="ECO:0000313" key="9">
    <source>
        <dbReference type="EMBL" id="UGS38420.1"/>
    </source>
</evidence>
<keyword evidence="3 7" id="KW-0812">Transmembrane</keyword>
<dbReference type="Proteomes" id="UP001162834">
    <property type="component" value="Chromosome"/>
</dbReference>
<dbReference type="PANTHER" id="PTHR33406:SF13">
    <property type="entry name" value="MEMBRANE PROTEIN YDFJ"/>
    <property type="match status" value="1"/>
</dbReference>
<keyword evidence="10" id="KW-1185">Reference proteome</keyword>
<comment type="subcellular location">
    <subcellularLocation>
        <location evidence="1">Cell membrane</location>
        <topology evidence="1">Multi-pass membrane protein</topology>
    </subcellularLocation>
</comment>
<dbReference type="RefSeq" id="WP_259312442.1">
    <property type="nucleotide sequence ID" value="NZ_CP087164.1"/>
</dbReference>
<feature type="transmembrane region" description="Helical" evidence="7">
    <location>
        <begin position="278"/>
        <end position="303"/>
    </location>
</feature>
<evidence type="ECO:0000256" key="4">
    <source>
        <dbReference type="ARBA" id="ARBA00022989"/>
    </source>
</evidence>
<dbReference type="GO" id="GO:0005886">
    <property type="term" value="C:plasma membrane"/>
    <property type="evidence" value="ECO:0007669"/>
    <property type="project" value="UniProtKB-SubCell"/>
</dbReference>
<dbReference type="Gene3D" id="1.20.1640.10">
    <property type="entry name" value="Multidrug efflux transporter AcrB transmembrane domain"/>
    <property type="match status" value="2"/>
</dbReference>
<dbReference type="AlphaFoldDB" id="A0A9E6Y1K3"/>
<feature type="transmembrane region" description="Helical" evidence="7">
    <location>
        <begin position="309"/>
        <end position="338"/>
    </location>
</feature>
<dbReference type="PANTHER" id="PTHR33406">
    <property type="entry name" value="MEMBRANE PROTEIN MJ1562-RELATED"/>
    <property type="match status" value="1"/>
</dbReference>
<evidence type="ECO:0000256" key="3">
    <source>
        <dbReference type="ARBA" id="ARBA00022692"/>
    </source>
</evidence>
<gene>
    <name evidence="9" type="ORF">DSM104329_04848</name>
</gene>
<dbReference type="Pfam" id="PF03176">
    <property type="entry name" value="MMPL"/>
    <property type="match status" value="2"/>
</dbReference>
<evidence type="ECO:0000256" key="6">
    <source>
        <dbReference type="SAM" id="MobiDB-lite"/>
    </source>
</evidence>
<feature type="transmembrane region" description="Helical" evidence="7">
    <location>
        <begin position="189"/>
        <end position="207"/>
    </location>
</feature>
<evidence type="ECO:0000256" key="2">
    <source>
        <dbReference type="ARBA" id="ARBA00022475"/>
    </source>
</evidence>
<feature type="domain" description="Membrane transport protein MMPL" evidence="8">
    <location>
        <begin position="405"/>
        <end position="710"/>
    </location>
</feature>
<feature type="transmembrane region" description="Helical" evidence="7">
    <location>
        <begin position="238"/>
        <end position="257"/>
    </location>
</feature>
<evidence type="ECO:0000313" key="10">
    <source>
        <dbReference type="Proteomes" id="UP001162834"/>
    </source>
</evidence>
<keyword evidence="5 7" id="KW-0472">Membrane</keyword>
<feature type="region of interest" description="Disordered" evidence="6">
    <location>
        <begin position="725"/>
        <end position="746"/>
    </location>
</feature>
<feature type="domain" description="Membrane transport protein MMPL" evidence="8">
    <location>
        <begin position="53"/>
        <end position="375"/>
    </location>
</feature>
<organism evidence="9 10">
    <name type="scientific">Capillimicrobium parvum</name>
    <dbReference type="NCBI Taxonomy" id="2884022"/>
    <lineage>
        <taxon>Bacteria</taxon>
        <taxon>Bacillati</taxon>
        <taxon>Actinomycetota</taxon>
        <taxon>Thermoleophilia</taxon>
        <taxon>Solirubrobacterales</taxon>
        <taxon>Capillimicrobiaceae</taxon>
        <taxon>Capillimicrobium</taxon>
    </lineage>
</organism>
<dbReference type="EMBL" id="CP087164">
    <property type="protein sequence ID" value="UGS38420.1"/>
    <property type="molecule type" value="Genomic_DNA"/>
</dbReference>
<evidence type="ECO:0000259" key="8">
    <source>
        <dbReference type="Pfam" id="PF03176"/>
    </source>
</evidence>
<accession>A0A9E6Y1K3</accession>
<dbReference type="InterPro" id="IPR004869">
    <property type="entry name" value="MMPL_dom"/>
</dbReference>
<keyword evidence="4 7" id="KW-1133">Transmembrane helix</keyword>
<feature type="transmembrane region" description="Helical" evidence="7">
    <location>
        <begin position="531"/>
        <end position="550"/>
    </location>
</feature>
<feature type="transmembrane region" description="Helical" evidence="7">
    <location>
        <begin position="676"/>
        <end position="701"/>
    </location>
</feature>
<dbReference type="InterPro" id="IPR050545">
    <property type="entry name" value="Mycobact_MmpL"/>
</dbReference>
<feature type="transmembrane region" description="Helical" evidence="7">
    <location>
        <begin position="21"/>
        <end position="39"/>
    </location>
</feature>
<protein>
    <recommendedName>
        <fullName evidence="8">Membrane transport protein MMPL domain-containing protein</fullName>
    </recommendedName>
</protein>
<dbReference type="KEGG" id="sbae:DSM104329_04848"/>
<keyword evidence="2" id="KW-1003">Cell membrane</keyword>